<protein>
    <submittedName>
        <fullName evidence="2">Uncharacterized protein</fullName>
    </submittedName>
</protein>
<feature type="region of interest" description="Disordered" evidence="1">
    <location>
        <begin position="87"/>
        <end position="109"/>
    </location>
</feature>
<proteinExistence type="predicted"/>
<dbReference type="AlphaFoldDB" id="A0AAN7YM67"/>
<comment type="caution">
    <text evidence="2">The sequence shown here is derived from an EMBL/GenBank/DDBJ whole genome shotgun (WGS) entry which is preliminary data.</text>
</comment>
<accession>A0AAN7YM67</accession>
<name>A0AAN7YM67_9PEZI</name>
<evidence type="ECO:0000313" key="2">
    <source>
        <dbReference type="EMBL" id="KAK5116164.1"/>
    </source>
</evidence>
<feature type="compositionally biased region" description="Low complexity" evidence="1">
    <location>
        <begin position="87"/>
        <end position="107"/>
    </location>
</feature>
<reference evidence="2" key="1">
    <citation type="submission" date="2023-08" db="EMBL/GenBank/DDBJ databases">
        <title>Black Yeasts Isolated from many extreme environments.</title>
        <authorList>
            <person name="Coleine C."/>
            <person name="Stajich J.E."/>
            <person name="Selbmann L."/>
        </authorList>
    </citation>
    <scope>NUCLEOTIDE SEQUENCE</scope>
    <source>
        <strain evidence="2">CCFEE 5401</strain>
    </source>
</reference>
<dbReference type="EMBL" id="JAVRRL010000009">
    <property type="protein sequence ID" value="KAK5116164.1"/>
    <property type="molecule type" value="Genomic_DNA"/>
</dbReference>
<dbReference type="Proteomes" id="UP001310890">
    <property type="component" value="Unassembled WGS sequence"/>
</dbReference>
<evidence type="ECO:0000256" key="1">
    <source>
        <dbReference type="SAM" id="MobiDB-lite"/>
    </source>
</evidence>
<feature type="region of interest" description="Disordered" evidence="1">
    <location>
        <begin position="25"/>
        <end position="58"/>
    </location>
</feature>
<evidence type="ECO:0000313" key="3">
    <source>
        <dbReference type="Proteomes" id="UP001310890"/>
    </source>
</evidence>
<gene>
    <name evidence="2" type="ORF">LTR62_008490</name>
</gene>
<organism evidence="2 3">
    <name type="scientific">Meristemomyces frigidus</name>
    <dbReference type="NCBI Taxonomy" id="1508187"/>
    <lineage>
        <taxon>Eukaryota</taxon>
        <taxon>Fungi</taxon>
        <taxon>Dikarya</taxon>
        <taxon>Ascomycota</taxon>
        <taxon>Pezizomycotina</taxon>
        <taxon>Dothideomycetes</taxon>
        <taxon>Dothideomycetidae</taxon>
        <taxon>Mycosphaerellales</taxon>
        <taxon>Teratosphaeriaceae</taxon>
        <taxon>Meristemomyces</taxon>
    </lineage>
</organism>
<sequence>MFPGEMMPASYIEDRTAADDAARFAKLQQEAMRRAQEQQKATQAQQQQQRTPYTPQNLTQQLLSRQPMASPGSSGLMGNIFQGFVRAASASPSPSQSQCTTPTPAQSHTMQITVAEMERRMKEKERDAQVACMPWL</sequence>
<feature type="compositionally biased region" description="Low complexity" evidence="1">
    <location>
        <begin position="38"/>
        <end position="56"/>
    </location>
</feature>